<accession>A0A4Z2EL39</accession>
<evidence type="ECO:0000313" key="3">
    <source>
        <dbReference type="Proteomes" id="UP000314294"/>
    </source>
</evidence>
<feature type="compositionally biased region" description="Basic and acidic residues" evidence="1">
    <location>
        <begin position="31"/>
        <end position="46"/>
    </location>
</feature>
<protein>
    <submittedName>
        <fullName evidence="2">Uncharacterized protein</fullName>
    </submittedName>
</protein>
<gene>
    <name evidence="2" type="ORF">EYF80_060771</name>
</gene>
<proteinExistence type="predicted"/>
<reference evidence="2 3" key="1">
    <citation type="submission" date="2019-03" db="EMBL/GenBank/DDBJ databases">
        <title>First draft genome of Liparis tanakae, snailfish: a comprehensive survey of snailfish specific genes.</title>
        <authorList>
            <person name="Kim W."/>
            <person name="Song I."/>
            <person name="Jeong J.-H."/>
            <person name="Kim D."/>
            <person name="Kim S."/>
            <person name="Ryu S."/>
            <person name="Song J.Y."/>
            <person name="Lee S.K."/>
        </authorList>
    </citation>
    <scope>NUCLEOTIDE SEQUENCE [LARGE SCALE GENOMIC DNA]</scope>
    <source>
        <tissue evidence="2">Muscle</tissue>
    </source>
</reference>
<comment type="caution">
    <text evidence="2">The sequence shown here is derived from an EMBL/GenBank/DDBJ whole genome shotgun (WGS) entry which is preliminary data.</text>
</comment>
<feature type="region of interest" description="Disordered" evidence="1">
    <location>
        <begin position="31"/>
        <end position="74"/>
    </location>
</feature>
<keyword evidence="3" id="KW-1185">Reference proteome</keyword>
<evidence type="ECO:0000256" key="1">
    <source>
        <dbReference type="SAM" id="MobiDB-lite"/>
    </source>
</evidence>
<organism evidence="2 3">
    <name type="scientific">Liparis tanakae</name>
    <name type="common">Tanaka's snailfish</name>
    <dbReference type="NCBI Taxonomy" id="230148"/>
    <lineage>
        <taxon>Eukaryota</taxon>
        <taxon>Metazoa</taxon>
        <taxon>Chordata</taxon>
        <taxon>Craniata</taxon>
        <taxon>Vertebrata</taxon>
        <taxon>Euteleostomi</taxon>
        <taxon>Actinopterygii</taxon>
        <taxon>Neopterygii</taxon>
        <taxon>Teleostei</taxon>
        <taxon>Neoteleostei</taxon>
        <taxon>Acanthomorphata</taxon>
        <taxon>Eupercaria</taxon>
        <taxon>Perciformes</taxon>
        <taxon>Cottioidei</taxon>
        <taxon>Cottales</taxon>
        <taxon>Liparidae</taxon>
        <taxon>Liparis</taxon>
    </lineage>
</organism>
<dbReference type="EMBL" id="SRLO01006081">
    <property type="protein sequence ID" value="TNN29082.1"/>
    <property type="molecule type" value="Genomic_DNA"/>
</dbReference>
<sequence length="173" mass="19006">MMLYCETLKTRRPSSTWLTTNLRVPQLDAIDRHAARGRAPRDERNAQKRRKMAAGATNQRTAAPALAGSGSSGETFTSPEEWSVWLPVKDSWSSGGVTLSLLRAPRLRGVTLSLLRAPGQRCHYEPFTCTRIRSDGVMMTPHSDGVMMTPHSDGVMMTPHSDGVMMTPHSDGV</sequence>
<dbReference type="Proteomes" id="UP000314294">
    <property type="component" value="Unassembled WGS sequence"/>
</dbReference>
<evidence type="ECO:0000313" key="2">
    <source>
        <dbReference type="EMBL" id="TNN29082.1"/>
    </source>
</evidence>
<dbReference type="AlphaFoldDB" id="A0A4Z2EL39"/>
<name>A0A4Z2EL39_9TELE</name>